<accession>A0A9W7II43</accession>
<evidence type="ECO:0000256" key="1">
    <source>
        <dbReference type="SAM" id="MobiDB-lite"/>
    </source>
</evidence>
<feature type="compositionally biased region" description="Basic and acidic residues" evidence="1">
    <location>
        <begin position="25"/>
        <end position="49"/>
    </location>
</feature>
<comment type="caution">
    <text evidence="2">The sequence shown here is derived from an EMBL/GenBank/DDBJ whole genome shotgun (WGS) entry which is preliminary data.</text>
</comment>
<feature type="region of interest" description="Disordered" evidence="1">
    <location>
        <begin position="25"/>
        <end position="55"/>
    </location>
</feature>
<reference evidence="2" key="1">
    <citation type="submission" date="2023-05" db="EMBL/GenBank/DDBJ databases">
        <title>Genome and transcriptome analyses reveal genes involved in the formation of fine ridges on petal epidermal cells in Hibiscus trionum.</title>
        <authorList>
            <person name="Koshimizu S."/>
            <person name="Masuda S."/>
            <person name="Ishii T."/>
            <person name="Shirasu K."/>
            <person name="Hoshino A."/>
            <person name="Arita M."/>
        </authorList>
    </citation>
    <scope>NUCLEOTIDE SEQUENCE</scope>
    <source>
        <strain evidence="2">Hamamatsu line</strain>
    </source>
</reference>
<keyword evidence="3" id="KW-1185">Reference proteome</keyword>
<evidence type="ECO:0000313" key="2">
    <source>
        <dbReference type="EMBL" id="GMI94643.1"/>
    </source>
</evidence>
<proteinExistence type="predicted"/>
<name>A0A9W7II43_HIBTR</name>
<gene>
    <name evidence="2" type="ORF">HRI_003133600</name>
</gene>
<dbReference type="EMBL" id="BSYR01000026">
    <property type="protein sequence ID" value="GMI94643.1"/>
    <property type="molecule type" value="Genomic_DNA"/>
</dbReference>
<sequence length="96" mass="11389">MEQAVGKEKEHIKKEIEKFRRALAEERKKGKQAVENEKGKQLREKEKENSTAWKRKARDNKMRLLELQSAYDEACKKLKQSQTFITELEAKIENLN</sequence>
<evidence type="ECO:0000313" key="3">
    <source>
        <dbReference type="Proteomes" id="UP001165190"/>
    </source>
</evidence>
<protein>
    <submittedName>
        <fullName evidence="2">Uncharacterized protein</fullName>
    </submittedName>
</protein>
<dbReference type="Proteomes" id="UP001165190">
    <property type="component" value="Unassembled WGS sequence"/>
</dbReference>
<dbReference type="AlphaFoldDB" id="A0A9W7II43"/>
<organism evidence="2 3">
    <name type="scientific">Hibiscus trionum</name>
    <name type="common">Flower of an hour</name>
    <dbReference type="NCBI Taxonomy" id="183268"/>
    <lineage>
        <taxon>Eukaryota</taxon>
        <taxon>Viridiplantae</taxon>
        <taxon>Streptophyta</taxon>
        <taxon>Embryophyta</taxon>
        <taxon>Tracheophyta</taxon>
        <taxon>Spermatophyta</taxon>
        <taxon>Magnoliopsida</taxon>
        <taxon>eudicotyledons</taxon>
        <taxon>Gunneridae</taxon>
        <taxon>Pentapetalae</taxon>
        <taxon>rosids</taxon>
        <taxon>malvids</taxon>
        <taxon>Malvales</taxon>
        <taxon>Malvaceae</taxon>
        <taxon>Malvoideae</taxon>
        <taxon>Hibiscus</taxon>
    </lineage>
</organism>